<comment type="caution">
    <text evidence="1">The sequence shown here is derived from an EMBL/GenBank/DDBJ whole genome shotgun (WGS) entry which is preliminary data.</text>
</comment>
<evidence type="ECO:0000313" key="2">
    <source>
        <dbReference type="Proteomes" id="UP001487296"/>
    </source>
</evidence>
<dbReference type="EMBL" id="JBBNFP010000037">
    <property type="protein sequence ID" value="MEQ2487232.1"/>
    <property type="molecule type" value="Genomic_DNA"/>
</dbReference>
<proteinExistence type="predicted"/>
<evidence type="ECO:0000313" key="1">
    <source>
        <dbReference type="EMBL" id="MEQ2487232.1"/>
    </source>
</evidence>
<gene>
    <name evidence="1" type="ORF">AAAT34_09240</name>
</gene>
<organism evidence="1 2">
    <name type="scientific">Hallella faecis</name>
    <dbReference type="NCBI Taxonomy" id="2841596"/>
    <lineage>
        <taxon>Bacteria</taxon>
        <taxon>Pseudomonadati</taxon>
        <taxon>Bacteroidota</taxon>
        <taxon>Bacteroidia</taxon>
        <taxon>Bacteroidales</taxon>
        <taxon>Prevotellaceae</taxon>
        <taxon>Hallella</taxon>
    </lineage>
</organism>
<dbReference type="Proteomes" id="UP001487296">
    <property type="component" value="Unassembled WGS sequence"/>
</dbReference>
<protein>
    <submittedName>
        <fullName evidence="1">Uncharacterized protein</fullName>
    </submittedName>
</protein>
<accession>A0ABV1FS65</accession>
<name>A0ABV1FS65_9BACT</name>
<keyword evidence="2" id="KW-1185">Reference proteome</keyword>
<sequence>MIPTDETNPTITWEQLMESVNSGAQHPEDTQWTVFRYLKQNYKTIGSVEARTLLAIYTKLRSQRPSLINSCMLGLALKISEVYSDFRLPQFLQVWGYDACLREEDRQPQTGKDGRRYLSLQERVERARASYLLHHPEENREQCDAIVSMYAVKIFEKEQNGRRRKFVKLVAPNGVGMVADSHQFPCKPWEIAGRLFDVLTRVSKQGVERAVEITLSHKKMDEVFEPVVGYVDGIDLGHGHVHVYDAQSRHFVADKKTVFVKGVAKGSYVRFCPIIAQGDPFKSAAILEVMVPQEGRCAFGTYEAMVMFVNHEQRYIKYAIRKDQPAVVKYMANSAAPSGKSVATNGNGANGGAVNAGATAASESIQGLAEGRLSLEGFASLDVFPENRRANLASGQSVSLVLFLKRGKDGTKRNHVVEAY</sequence>
<reference evidence="1 2" key="1">
    <citation type="submission" date="2024-04" db="EMBL/GenBank/DDBJ databases">
        <title>Human intestinal bacterial collection.</title>
        <authorList>
            <person name="Pauvert C."/>
            <person name="Hitch T.C.A."/>
            <person name="Clavel T."/>
        </authorList>
    </citation>
    <scope>NUCLEOTIDE SEQUENCE [LARGE SCALE GENOMIC DNA]</scope>
    <source>
        <strain evidence="1 2">CLA-AA-H145</strain>
    </source>
</reference>
<dbReference type="RefSeq" id="WP_215760313.1">
    <property type="nucleotide sequence ID" value="NZ_JAHKBE010000038.1"/>
</dbReference>